<protein>
    <submittedName>
        <fullName evidence="2">Flavodoxin family protein</fullName>
    </submittedName>
</protein>
<organism evidence="2 3">
    <name type="scientific">Pengzhenrongella frigida</name>
    <dbReference type="NCBI Taxonomy" id="1259133"/>
    <lineage>
        <taxon>Bacteria</taxon>
        <taxon>Bacillati</taxon>
        <taxon>Actinomycetota</taxon>
        <taxon>Actinomycetes</taxon>
        <taxon>Micrococcales</taxon>
        <taxon>Pengzhenrongella</taxon>
    </lineage>
</organism>
<dbReference type="Gene3D" id="3.40.50.360">
    <property type="match status" value="1"/>
</dbReference>
<feature type="domain" description="Flavodoxin-like" evidence="1">
    <location>
        <begin position="3"/>
        <end position="165"/>
    </location>
</feature>
<dbReference type="Pfam" id="PF12724">
    <property type="entry name" value="Flavodoxin_5"/>
    <property type="match status" value="1"/>
</dbReference>
<dbReference type="SUPFAM" id="SSF52218">
    <property type="entry name" value="Flavoproteins"/>
    <property type="match status" value="1"/>
</dbReference>
<dbReference type="InterPro" id="IPR008254">
    <property type="entry name" value="Flavodoxin/NO_synth"/>
</dbReference>
<dbReference type="EMBL" id="SDWW01000096">
    <property type="protein sequence ID" value="RYV49325.1"/>
    <property type="molecule type" value="Genomic_DNA"/>
</dbReference>
<dbReference type="PROSITE" id="PS50902">
    <property type="entry name" value="FLAVODOXIN_LIKE"/>
    <property type="match status" value="1"/>
</dbReference>
<evidence type="ECO:0000313" key="2">
    <source>
        <dbReference type="EMBL" id="RYV49325.1"/>
    </source>
</evidence>
<sequence length="168" mass="17353">MRSLVVYESMSGATKALAEEIAQRLGEVGPVRVVEVGALAAEGPVLGADVDLLVVGAPVHAFGMSRASTRLEATKEKSPVISATIGVREWLEDLTIKSGLRCATFDTKVLTPRLPGSAAKAIDKNLRSAGAVRACPPRTFSVNGKSGGLVDGELSAARAWAGTLIPSS</sequence>
<accession>A0A4Q5MV15</accession>
<dbReference type="InterPro" id="IPR001226">
    <property type="entry name" value="Flavodoxin_CS"/>
</dbReference>
<gene>
    <name evidence="2" type="ORF">EUA98_19395</name>
</gene>
<evidence type="ECO:0000259" key="1">
    <source>
        <dbReference type="PROSITE" id="PS50902"/>
    </source>
</evidence>
<comment type="caution">
    <text evidence="2">The sequence shown here is derived from an EMBL/GenBank/DDBJ whole genome shotgun (WGS) entry which is preliminary data.</text>
</comment>
<dbReference type="PROSITE" id="PS00201">
    <property type="entry name" value="FLAVODOXIN"/>
    <property type="match status" value="1"/>
</dbReference>
<keyword evidence="3" id="KW-1185">Reference proteome</keyword>
<dbReference type="Proteomes" id="UP000293764">
    <property type="component" value="Unassembled WGS sequence"/>
</dbReference>
<dbReference type="InterPro" id="IPR029039">
    <property type="entry name" value="Flavoprotein-like_sf"/>
</dbReference>
<evidence type="ECO:0000313" key="3">
    <source>
        <dbReference type="Proteomes" id="UP000293764"/>
    </source>
</evidence>
<dbReference type="GO" id="GO:0010181">
    <property type="term" value="F:FMN binding"/>
    <property type="evidence" value="ECO:0007669"/>
    <property type="project" value="InterPro"/>
</dbReference>
<dbReference type="AlphaFoldDB" id="A0A4Q5MV15"/>
<name>A0A4Q5MV15_9MICO</name>
<dbReference type="GO" id="GO:0009055">
    <property type="term" value="F:electron transfer activity"/>
    <property type="evidence" value="ECO:0007669"/>
    <property type="project" value="InterPro"/>
</dbReference>
<dbReference type="RefSeq" id="WP_130104322.1">
    <property type="nucleotide sequence ID" value="NZ_SDWW01000096.1"/>
</dbReference>
<proteinExistence type="predicted"/>
<reference evidence="2 3" key="1">
    <citation type="submission" date="2019-01" db="EMBL/GenBank/DDBJ databases">
        <title>Novel species of Cellulomonas.</title>
        <authorList>
            <person name="Liu Q."/>
            <person name="Xin Y.-H."/>
        </authorList>
    </citation>
    <scope>NUCLEOTIDE SEQUENCE [LARGE SCALE GENOMIC DNA]</scope>
    <source>
        <strain evidence="2 3">HLT2-17</strain>
    </source>
</reference>
<dbReference type="OrthoDB" id="3253043at2"/>
<dbReference type="InterPro" id="IPR026816">
    <property type="entry name" value="Flavodoxin_dom"/>
</dbReference>